<dbReference type="SMART" id="SM01012">
    <property type="entry name" value="ANTAR"/>
    <property type="match status" value="1"/>
</dbReference>
<reference evidence="4 5" key="1">
    <citation type="submission" date="2020-08" db="EMBL/GenBank/DDBJ databases">
        <title>Sequencing the genomes of 1000 actinobacteria strains.</title>
        <authorList>
            <person name="Klenk H.-P."/>
        </authorList>
    </citation>
    <scope>NUCLEOTIDE SEQUENCE [LARGE SCALE GENOMIC DNA]</scope>
    <source>
        <strain evidence="4 5">DSM 45518</strain>
    </source>
</reference>
<dbReference type="SUPFAM" id="SSF52172">
    <property type="entry name" value="CheY-like"/>
    <property type="match status" value="1"/>
</dbReference>
<proteinExistence type="predicted"/>
<keyword evidence="1" id="KW-0805">Transcription regulation</keyword>
<keyword evidence="5" id="KW-1185">Reference proteome</keyword>
<gene>
    <name evidence="4" type="ORF">BKA14_003708</name>
</gene>
<evidence type="ECO:0000256" key="2">
    <source>
        <dbReference type="ARBA" id="ARBA00023163"/>
    </source>
</evidence>
<dbReference type="InterPro" id="IPR036388">
    <property type="entry name" value="WH-like_DNA-bd_sf"/>
</dbReference>
<dbReference type="Proteomes" id="UP000542742">
    <property type="component" value="Unassembled WGS sequence"/>
</dbReference>
<dbReference type="Pfam" id="PF03861">
    <property type="entry name" value="ANTAR"/>
    <property type="match status" value="1"/>
</dbReference>
<evidence type="ECO:0000313" key="5">
    <source>
        <dbReference type="Proteomes" id="UP000542742"/>
    </source>
</evidence>
<organism evidence="4 5">
    <name type="scientific">Paractinoplanes abujensis</name>
    <dbReference type="NCBI Taxonomy" id="882441"/>
    <lineage>
        <taxon>Bacteria</taxon>
        <taxon>Bacillati</taxon>
        <taxon>Actinomycetota</taxon>
        <taxon>Actinomycetes</taxon>
        <taxon>Micromonosporales</taxon>
        <taxon>Micromonosporaceae</taxon>
        <taxon>Paractinoplanes</taxon>
    </lineage>
</organism>
<name>A0A7W7CUD0_9ACTN</name>
<dbReference type="AlphaFoldDB" id="A0A7W7CUD0"/>
<dbReference type="InterPro" id="IPR029016">
    <property type="entry name" value="GAF-like_dom_sf"/>
</dbReference>
<dbReference type="GO" id="GO:0003723">
    <property type="term" value="F:RNA binding"/>
    <property type="evidence" value="ECO:0007669"/>
    <property type="project" value="InterPro"/>
</dbReference>
<dbReference type="Gene3D" id="3.30.450.20">
    <property type="entry name" value="PAS domain"/>
    <property type="match status" value="1"/>
</dbReference>
<dbReference type="Gene3D" id="3.30.450.40">
    <property type="match status" value="1"/>
</dbReference>
<dbReference type="PROSITE" id="PS50921">
    <property type="entry name" value="ANTAR"/>
    <property type="match status" value="1"/>
</dbReference>
<evidence type="ECO:0000256" key="1">
    <source>
        <dbReference type="ARBA" id="ARBA00023015"/>
    </source>
</evidence>
<dbReference type="SUPFAM" id="SSF55785">
    <property type="entry name" value="PYP-like sensor domain (PAS domain)"/>
    <property type="match status" value="1"/>
</dbReference>
<dbReference type="InterPro" id="IPR011006">
    <property type="entry name" value="CheY-like_superfamily"/>
</dbReference>
<keyword evidence="2" id="KW-0804">Transcription</keyword>
<accession>A0A7W7CUD0</accession>
<dbReference type="RefSeq" id="WP_184952164.1">
    <property type="nucleotide sequence ID" value="NZ_BOMC01000056.1"/>
</dbReference>
<dbReference type="Gene3D" id="1.10.10.10">
    <property type="entry name" value="Winged helix-like DNA-binding domain superfamily/Winged helix DNA-binding domain"/>
    <property type="match status" value="1"/>
</dbReference>
<sequence length="379" mass="40204">MASSRGSSHRGDAHLAETVSRLRAELDGLRARQRSQAIIEQAKGLLAGRLACSPEEAFEHLAAMSQHTNMKVIDVAAGLIGIAAPVTVPATRPSAPHTEIDLGVPRDDAVELNASTVVSLPPELAARYHLSCAAMAAAADANELAETMWTHGVQQLGAHAVMLTIVEPDGAVRLVGAHGLPATVVSAWHRVPGSLKVAFLRTAAEGRPWWISRAEAAALGYEFIGDGQMRACLPMRLADHVLGVAVVMWPQALDVDAATRSYLQTMADAAGRRLSALVRAADGRHAVAAAHWIDTVLHALPGSVALLCPVRDDSGDILDWCLQRCSPGAVDSTGRTAAELTGRRLLELYPHAPLKALFAGYRDTLTTGEPFEVNSLRLV</sequence>
<dbReference type="SUPFAM" id="SSF55781">
    <property type="entry name" value="GAF domain-like"/>
    <property type="match status" value="1"/>
</dbReference>
<comment type="caution">
    <text evidence="4">The sequence shown here is derived from an EMBL/GenBank/DDBJ whole genome shotgun (WGS) entry which is preliminary data.</text>
</comment>
<evidence type="ECO:0000259" key="3">
    <source>
        <dbReference type="PROSITE" id="PS50921"/>
    </source>
</evidence>
<feature type="domain" description="ANTAR" evidence="3">
    <location>
        <begin position="19"/>
        <end position="80"/>
    </location>
</feature>
<dbReference type="InterPro" id="IPR035965">
    <property type="entry name" value="PAS-like_dom_sf"/>
</dbReference>
<dbReference type="InterPro" id="IPR005561">
    <property type="entry name" value="ANTAR"/>
</dbReference>
<evidence type="ECO:0000313" key="4">
    <source>
        <dbReference type="EMBL" id="MBB4693560.1"/>
    </source>
</evidence>
<protein>
    <recommendedName>
        <fullName evidence="3">ANTAR domain-containing protein</fullName>
    </recommendedName>
</protein>
<dbReference type="EMBL" id="JACHMF010000001">
    <property type="protein sequence ID" value="MBB4693560.1"/>
    <property type="molecule type" value="Genomic_DNA"/>
</dbReference>